<dbReference type="CDD" id="cd07731">
    <property type="entry name" value="ComA-like_MBL-fold"/>
    <property type="match status" value="1"/>
</dbReference>
<dbReference type="KEGG" id="rher:EHE19_011650"/>
<dbReference type="SMART" id="SM00849">
    <property type="entry name" value="Lactamase_B"/>
    <property type="match status" value="1"/>
</dbReference>
<dbReference type="PANTHER" id="PTHR30619:SF1">
    <property type="entry name" value="RECOMBINATION PROTEIN 2"/>
    <property type="match status" value="1"/>
</dbReference>
<dbReference type="InterPro" id="IPR004477">
    <property type="entry name" value="ComEC_N"/>
</dbReference>
<name>A0A4U7JDY7_9FIRM</name>
<evidence type="ECO:0000313" key="8">
    <source>
        <dbReference type="Proteomes" id="UP000306409"/>
    </source>
</evidence>
<keyword evidence="8" id="KW-1185">Reference proteome</keyword>
<organism evidence="7 8">
    <name type="scientific">Ruminiclostridium herbifermentans</name>
    <dbReference type="NCBI Taxonomy" id="2488810"/>
    <lineage>
        <taxon>Bacteria</taxon>
        <taxon>Bacillati</taxon>
        <taxon>Bacillota</taxon>
        <taxon>Clostridia</taxon>
        <taxon>Eubacteriales</taxon>
        <taxon>Oscillospiraceae</taxon>
        <taxon>Ruminiclostridium</taxon>
    </lineage>
</organism>
<feature type="domain" description="Metallo-beta-lactamase" evidence="6">
    <location>
        <begin position="514"/>
        <end position="721"/>
    </location>
</feature>
<evidence type="ECO:0000256" key="2">
    <source>
        <dbReference type="ARBA" id="ARBA00022475"/>
    </source>
</evidence>
<dbReference type="EMBL" id="CP061336">
    <property type="protein sequence ID" value="QNU65579.1"/>
    <property type="molecule type" value="Genomic_DNA"/>
</dbReference>
<dbReference type="InterPro" id="IPR025405">
    <property type="entry name" value="DUF4131"/>
</dbReference>
<dbReference type="InterPro" id="IPR001279">
    <property type="entry name" value="Metallo-B-lactamas"/>
</dbReference>
<dbReference type="AlphaFoldDB" id="A0A4U7JDY7"/>
<dbReference type="Gene3D" id="3.60.15.10">
    <property type="entry name" value="Ribonuclease Z/Hydroxyacylglutathione hydrolase-like"/>
    <property type="match status" value="1"/>
</dbReference>
<accession>A0A4U7JDY7</accession>
<dbReference type="GO" id="GO:0030420">
    <property type="term" value="P:establishment of competence for transformation"/>
    <property type="evidence" value="ECO:0007669"/>
    <property type="project" value="InterPro"/>
</dbReference>
<protein>
    <submittedName>
        <fullName evidence="7">DNA internalization-related competence protein ComEC/Rec2</fullName>
    </submittedName>
</protein>
<dbReference type="Pfam" id="PF03772">
    <property type="entry name" value="Competence"/>
    <property type="match status" value="1"/>
</dbReference>
<keyword evidence="5" id="KW-0472">Membrane</keyword>
<reference evidence="7 8" key="1">
    <citation type="submission" date="2020-09" db="EMBL/GenBank/DDBJ databases">
        <title>Characterization and genome sequencing of Ruminiclostridium sp. nov. MA18.</title>
        <authorList>
            <person name="Rettenmaier R."/>
            <person name="Kowollik M.-L."/>
            <person name="Liebl W."/>
            <person name="Zverlov V."/>
        </authorList>
    </citation>
    <scope>NUCLEOTIDE SEQUENCE [LARGE SCALE GENOMIC DNA]</scope>
    <source>
        <strain evidence="7 8">MA18</strain>
    </source>
</reference>
<dbReference type="OrthoDB" id="9761531at2"/>
<evidence type="ECO:0000256" key="4">
    <source>
        <dbReference type="ARBA" id="ARBA00022989"/>
    </source>
</evidence>
<dbReference type="NCBIfam" id="TIGR00361">
    <property type="entry name" value="ComEC_Rec2"/>
    <property type="match status" value="1"/>
</dbReference>
<keyword evidence="2" id="KW-1003">Cell membrane</keyword>
<dbReference type="InterPro" id="IPR036866">
    <property type="entry name" value="RibonucZ/Hydroxyglut_hydro"/>
</dbReference>
<keyword evidence="4" id="KW-1133">Transmembrane helix</keyword>
<dbReference type="InterPro" id="IPR035681">
    <property type="entry name" value="ComA-like_MBL"/>
</dbReference>
<dbReference type="GO" id="GO:0005886">
    <property type="term" value="C:plasma membrane"/>
    <property type="evidence" value="ECO:0007669"/>
    <property type="project" value="UniProtKB-SubCell"/>
</dbReference>
<sequence>MLFVLTFIALSLFFIFLFFNKIKKAMFIVIASLAFLAYGGISFYNAEKNYSNTFDGFYNQTVTIEGYVDSEIESSSDGKIKFFMKTNKIIYEQNEKEVIGKLLINTSNNSEYFEKNNAFVYRAAISFTGNIEKPKPAVNPGGFNYKRYLAGLGVSGAVYLRNISDIDLIGNKGGGWINKLGFSIKNYVLGIVEFCLDKNQAGLLAGMIIGYKDGLDENAYNAFSKAGLTHIMVASGMNVAFIILPLTYIFKKMRIGNAVSSILIIAVLILFVFVAGFSASVVRAVIMGIIILVGKLVMRETDIFTSISAAAIILLFINPYTLFDIGFQLSFAATISLVMFYQKIKECIDNKYLPNIISDTLAATLAAQIGVIPITLYYFNNLSTISIISNLLVVPVVQMITIIGFIMVFAGIVNINLAVLIGYINNTFLSFVLFITESTAKLSYASLKLPTPPLWIIVFYYIAVLYIFKWRYFIKNKQWFRYVKYICLALTIIIIIIKNIIPKPLEITYLDVGQGDCTFIRTAHGTKVFIDGGGKSAGSKSTYDVGESVVVPYILDQGTKKIDIVIATHGHSDHTEGLEAILKEMSVGMVILPDTDGKGFERLINLCNQKKINIVECKKGDIIRLDEDTVFDVLSPMKFEQDVLSQQSLNNSSLVLKLKYKNFKALFQGDAEVPIEQRMIEQGLDLSTDILKVGHHGSYSSTSEEFVKQLKSKYAVISVGKNNFGHPSQFVVDRLTESGILPLRTDERGAVIVTSYGEGASIKTMLYSGNS</sequence>
<dbReference type="PANTHER" id="PTHR30619">
    <property type="entry name" value="DNA INTERNALIZATION/COMPETENCE PROTEIN COMEC/REC2"/>
    <property type="match status" value="1"/>
</dbReference>
<evidence type="ECO:0000256" key="5">
    <source>
        <dbReference type="ARBA" id="ARBA00023136"/>
    </source>
</evidence>
<comment type="subcellular location">
    <subcellularLocation>
        <location evidence="1">Cell membrane</location>
        <topology evidence="1">Multi-pass membrane protein</topology>
    </subcellularLocation>
</comment>
<dbReference type="Pfam" id="PF00753">
    <property type="entry name" value="Lactamase_B"/>
    <property type="match status" value="1"/>
</dbReference>
<evidence type="ECO:0000256" key="1">
    <source>
        <dbReference type="ARBA" id="ARBA00004651"/>
    </source>
</evidence>
<dbReference type="Proteomes" id="UP000306409">
    <property type="component" value="Chromosome"/>
</dbReference>
<dbReference type="NCBIfam" id="TIGR00360">
    <property type="entry name" value="ComEC_N-term"/>
    <property type="match status" value="1"/>
</dbReference>
<proteinExistence type="predicted"/>
<evidence type="ECO:0000256" key="3">
    <source>
        <dbReference type="ARBA" id="ARBA00022692"/>
    </source>
</evidence>
<evidence type="ECO:0000259" key="6">
    <source>
        <dbReference type="SMART" id="SM00849"/>
    </source>
</evidence>
<evidence type="ECO:0000313" key="7">
    <source>
        <dbReference type="EMBL" id="QNU65579.1"/>
    </source>
</evidence>
<gene>
    <name evidence="7" type="ORF">EHE19_011650</name>
</gene>
<dbReference type="InterPro" id="IPR004797">
    <property type="entry name" value="Competence_ComEC/Rec2"/>
</dbReference>
<dbReference type="InterPro" id="IPR052159">
    <property type="entry name" value="Competence_DNA_uptake"/>
</dbReference>
<dbReference type="SUPFAM" id="SSF56281">
    <property type="entry name" value="Metallo-hydrolase/oxidoreductase"/>
    <property type="match status" value="1"/>
</dbReference>
<keyword evidence="3" id="KW-0812">Transmembrane</keyword>
<dbReference type="Pfam" id="PF13567">
    <property type="entry name" value="DUF4131"/>
    <property type="match status" value="1"/>
</dbReference>